<proteinExistence type="inferred from homology"/>
<dbReference type="Pfam" id="PF00126">
    <property type="entry name" value="HTH_1"/>
    <property type="match status" value="1"/>
</dbReference>
<comment type="caution">
    <text evidence="6">The sequence shown here is derived from an EMBL/GenBank/DDBJ whole genome shotgun (WGS) entry which is preliminary data.</text>
</comment>
<dbReference type="InterPro" id="IPR036390">
    <property type="entry name" value="WH_DNA-bd_sf"/>
</dbReference>
<keyword evidence="2" id="KW-0805">Transcription regulation</keyword>
<dbReference type="PANTHER" id="PTHR30126:SF77">
    <property type="entry name" value="TRANSCRIPTIONAL REGULATORY PROTEIN"/>
    <property type="match status" value="1"/>
</dbReference>
<dbReference type="RefSeq" id="WP_064322954.1">
    <property type="nucleotide sequence ID" value="NZ_JAVDQT010000006.1"/>
</dbReference>
<evidence type="ECO:0000259" key="5">
    <source>
        <dbReference type="PROSITE" id="PS50931"/>
    </source>
</evidence>
<protein>
    <submittedName>
        <fullName evidence="6">DNA-binding transcriptional LysR family regulator</fullName>
    </submittedName>
</protein>
<organism evidence="6 7">
    <name type="scientific">Brucella pseudogrignonensis</name>
    <dbReference type="NCBI Taxonomy" id="419475"/>
    <lineage>
        <taxon>Bacteria</taxon>
        <taxon>Pseudomonadati</taxon>
        <taxon>Pseudomonadota</taxon>
        <taxon>Alphaproteobacteria</taxon>
        <taxon>Hyphomicrobiales</taxon>
        <taxon>Brucellaceae</taxon>
        <taxon>Brucella/Ochrobactrum group</taxon>
        <taxon>Brucella</taxon>
    </lineage>
</organism>
<name>A0ABU1MCT5_9HYPH</name>
<dbReference type="Proteomes" id="UP001184614">
    <property type="component" value="Unassembled WGS sequence"/>
</dbReference>
<dbReference type="PRINTS" id="PR00039">
    <property type="entry name" value="HTHLYSR"/>
</dbReference>
<evidence type="ECO:0000313" key="7">
    <source>
        <dbReference type="Proteomes" id="UP001184614"/>
    </source>
</evidence>
<gene>
    <name evidence="6" type="ORF">J2782_003356</name>
</gene>
<reference evidence="6 7" key="1">
    <citation type="submission" date="2023-07" db="EMBL/GenBank/DDBJ databases">
        <title>Sorghum-associated microbial communities from plants grown in Nebraska, USA.</title>
        <authorList>
            <person name="Schachtman D."/>
        </authorList>
    </citation>
    <scope>NUCLEOTIDE SEQUENCE [LARGE SCALE GENOMIC DNA]</scope>
    <source>
        <strain evidence="6 7">DS1730</strain>
    </source>
</reference>
<evidence type="ECO:0000256" key="3">
    <source>
        <dbReference type="ARBA" id="ARBA00023125"/>
    </source>
</evidence>
<dbReference type="GO" id="GO:0003677">
    <property type="term" value="F:DNA binding"/>
    <property type="evidence" value="ECO:0007669"/>
    <property type="project" value="UniProtKB-KW"/>
</dbReference>
<accession>A0ABU1MCT5</accession>
<evidence type="ECO:0000256" key="1">
    <source>
        <dbReference type="ARBA" id="ARBA00009437"/>
    </source>
</evidence>
<dbReference type="InterPro" id="IPR000847">
    <property type="entry name" value="LysR_HTH_N"/>
</dbReference>
<dbReference type="InterPro" id="IPR005119">
    <property type="entry name" value="LysR_subst-bd"/>
</dbReference>
<dbReference type="CDD" id="cd05466">
    <property type="entry name" value="PBP2_LTTR_substrate"/>
    <property type="match status" value="1"/>
</dbReference>
<evidence type="ECO:0000313" key="6">
    <source>
        <dbReference type="EMBL" id="MDR6433610.1"/>
    </source>
</evidence>
<dbReference type="EMBL" id="JAVDQT010000006">
    <property type="protein sequence ID" value="MDR6433610.1"/>
    <property type="molecule type" value="Genomic_DNA"/>
</dbReference>
<evidence type="ECO:0000256" key="4">
    <source>
        <dbReference type="ARBA" id="ARBA00023163"/>
    </source>
</evidence>
<dbReference type="PANTHER" id="PTHR30126">
    <property type="entry name" value="HTH-TYPE TRANSCRIPTIONAL REGULATOR"/>
    <property type="match status" value="1"/>
</dbReference>
<dbReference type="PROSITE" id="PS50931">
    <property type="entry name" value="HTH_LYSR"/>
    <property type="match status" value="1"/>
</dbReference>
<keyword evidence="3 6" id="KW-0238">DNA-binding</keyword>
<dbReference type="Gene3D" id="1.10.10.10">
    <property type="entry name" value="Winged helix-like DNA-binding domain superfamily/Winged helix DNA-binding domain"/>
    <property type="match status" value="1"/>
</dbReference>
<dbReference type="SUPFAM" id="SSF53850">
    <property type="entry name" value="Periplasmic binding protein-like II"/>
    <property type="match status" value="1"/>
</dbReference>
<keyword evidence="4" id="KW-0804">Transcription</keyword>
<dbReference type="SUPFAM" id="SSF46785">
    <property type="entry name" value="Winged helix' DNA-binding domain"/>
    <property type="match status" value="1"/>
</dbReference>
<dbReference type="Gene3D" id="3.40.190.10">
    <property type="entry name" value="Periplasmic binding protein-like II"/>
    <property type="match status" value="2"/>
</dbReference>
<evidence type="ECO:0000256" key="2">
    <source>
        <dbReference type="ARBA" id="ARBA00023015"/>
    </source>
</evidence>
<comment type="similarity">
    <text evidence="1">Belongs to the LysR transcriptional regulatory family.</text>
</comment>
<feature type="domain" description="HTH lysR-type" evidence="5">
    <location>
        <begin position="5"/>
        <end position="62"/>
    </location>
</feature>
<keyword evidence="7" id="KW-1185">Reference proteome</keyword>
<dbReference type="Pfam" id="PF03466">
    <property type="entry name" value="LysR_substrate"/>
    <property type="match status" value="1"/>
</dbReference>
<dbReference type="InterPro" id="IPR036388">
    <property type="entry name" value="WH-like_DNA-bd_sf"/>
</dbReference>
<sequence length="302" mass="33582">MTTGVTVKQMEALYWITNLGTFEKAALRLNTSQSAISKRVQELEGLTGITVFDRSQRGARLTEQGEYLFAIAEEMLQLTDRIQALHDTSQQPLYRLRIGVTELTAITWLPRFVTELRAIFPSVLLEPEVDMSRTLFEKLCDGSMDFIVIPETFADPDVIAIPLAKVENAWMAKPGLVNFEDSVSLSELTKYPILSQGGRSGSGLYLKKWFRNEGVIFPKLLSSDSMTALLGFSIAGLGLSYVPRDCFQPLVNEGKLEIIPTSPALPPVPYSAMYRSDRPAAIVSTIAKLAAEICDFSRQYQN</sequence>